<keyword evidence="3" id="KW-1185">Reference proteome</keyword>
<organism evidence="2 3">
    <name type="scientific">Populus deltoides</name>
    <name type="common">Eastern poplar</name>
    <name type="synonym">Eastern cottonwood</name>
    <dbReference type="NCBI Taxonomy" id="3696"/>
    <lineage>
        <taxon>Eukaryota</taxon>
        <taxon>Viridiplantae</taxon>
        <taxon>Streptophyta</taxon>
        <taxon>Embryophyta</taxon>
        <taxon>Tracheophyta</taxon>
        <taxon>Spermatophyta</taxon>
        <taxon>Magnoliopsida</taxon>
        <taxon>eudicotyledons</taxon>
        <taxon>Gunneridae</taxon>
        <taxon>Pentapetalae</taxon>
        <taxon>rosids</taxon>
        <taxon>fabids</taxon>
        <taxon>Malpighiales</taxon>
        <taxon>Salicaceae</taxon>
        <taxon>Saliceae</taxon>
        <taxon>Populus</taxon>
    </lineage>
</organism>
<reference evidence="2" key="1">
    <citation type="journal article" date="2021" name="J. Hered.">
        <title>Genome Assembly of Salicaceae Populus deltoides (Eastern Cottonwood) I-69 Based on Nanopore Sequencing and Hi-C Technologies.</title>
        <authorList>
            <person name="Bai S."/>
            <person name="Wu H."/>
            <person name="Zhang J."/>
            <person name="Pan Z."/>
            <person name="Zhao W."/>
            <person name="Li Z."/>
            <person name="Tong C."/>
        </authorList>
    </citation>
    <scope>NUCLEOTIDE SEQUENCE</scope>
    <source>
        <tissue evidence="2">Leaf</tissue>
    </source>
</reference>
<evidence type="ECO:0000313" key="2">
    <source>
        <dbReference type="EMBL" id="KAH8479760.1"/>
    </source>
</evidence>
<protein>
    <submittedName>
        <fullName evidence="2">Uncharacterized protein</fullName>
    </submittedName>
</protein>
<evidence type="ECO:0000256" key="1">
    <source>
        <dbReference type="SAM" id="MobiDB-lite"/>
    </source>
</evidence>
<feature type="region of interest" description="Disordered" evidence="1">
    <location>
        <begin position="264"/>
        <end position="328"/>
    </location>
</feature>
<sequence>MQENSSRGHAVKQRWFSHGGGSGSQRDSVGRFGSSVCSAALAWDRQSQRNRQSRRSAESAASAVSRVWAFYSPGLAEKTVGPDKGPRQPCQQGKIGSADFWRPGWAMGCPGHAGKFVQGTRCEAALSQRNRQSRQSAESAASAVSRVWAFYSPGLGGKDCCAGFSPGGGSGSQRDSVGRFGSSVCSAALAWDRQSQRNRQSRRSAESAASAVYESGRFTVQGLAEKTVGPDKGPRQCHASKENRQRQIFLAIWAGRWAVQAMQENSSRGRAVKQRWFSRGGGSGSQRDSVGGSGSSVCSAALAWHRQSQRNRQSRRSAESAASAVSESGRFTVQGLAEKTVGPDKGRGIMPARGKSAAQIFLRHGLGDGLSRPGRKIRPGDALAKQRWFSRGGGSGSQRDSVGRFGSRVCSAALARDRQSQRNRRSAAGAGDESGRAGWSAARRERLLA</sequence>
<dbReference type="EMBL" id="JACEGQ020000042">
    <property type="protein sequence ID" value="KAH8479760.1"/>
    <property type="molecule type" value="Genomic_DNA"/>
</dbReference>
<evidence type="ECO:0000313" key="3">
    <source>
        <dbReference type="Proteomes" id="UP000807159"/>
    </source>
</evidence>
<proteinExistence type="predicted"/>
<accession>A0A8T2WFP7</accession>
<feature type="region of interest" description="Disordered" evidence="1">
    <location>
        <begin position="1"/>
        <end position="30"/>
    </location>
</feature>
<dbReference type="AlphaFoldDB" id="A0A8T2WFP7"/>
<gene>
    <name evidence="2" type="ORF">H0E87_031714</name>
</gene>
<feature type="compositionally biased region" description="Low complexity" evidence="1">
    <location>
        <begin position="319"/>
        <end position="328"/>
    </location>
</feature>
<feature type="region of interest" description="Disordered" evidence="1">
    <location>
        <begin position="414"/>
        <end position="449"/>
    </location>
</feature>
<name>A0A8T2WFP7_POPDE</name>
<comment type="caution">
    <text evidence="2">The sequence shown here is derived from an EMBL/GenBank/DDBJ whole genome shotgun (WGS) entry which is preliminary data.</text>
</comment>
<dbReference type="Proteomes" id="UP000807159">
    <property type="component" value="Unassembled WGS sequence"/>
</dbReference>